<dbReference type="PROSITE" id="PS00786">
    <property type="entry name" value="5_NUCLEOTIDASE_2"/>
    <property type="match status" value="1"/>
</dbReference>
<dbReference type="InterPro" id="IPR006146">
    <property type="entry name" value="5'-Nucleotdase_CS"/>
</dbReference>
<evidence type="ECO:0000256" key="3">
    <source>
        <dbReference type="RuleBase" id="RU362119"/>
    </source>
</evidence>
<dbReference type="GO" id="GO:0008768">
    <property type="term" value="F:UDP-sugar diphosphatase activity"/>
    <property type="evidence" value="ECO:0007669"/>
    <property type="project" value="TreeGrafter"/>
</dbReference>
<evidence type="ECO:0000259" key="5">
    <source>
        <dbReference type="Pfam" id="PF02872"/>
    </source>
</evidence>
<protein>
    <submittedName>
        <fullName evidence="6">NAD nucleotidase</fullName>
    </submittedName>
</protein>
<dbReference type="PANTHER" id="PTHR11575:SF24">
    <property type="entry name" value="5'-NUCLEOTIDASE"/>
    <property type="match status" value="1"/>
</dbReference>
<organism evidence="6 7">
    <name type="scientific">Geovibrio thiophilus</name>
    <dbReference type="NCBI Taxonomy" id="139438"/>
    <lineage>
        <taxon>Bacteria</taxon>
        <taxon>Pseudomonadati</taxon>
        <taxon>Deferribacterota</taxon>
        <taxon>Deferribacteres</taxon>
        <taxon>Deferribacterales</taxon>
        <taxon>Geovibrionaceae</taxon>
        <taxon>Geovibrio</taxon>
    </lineage>
</organism>
<accession>A0A3R6AY95</accession>
<dbReference type="GO" id="GO:0009166">
    <property type="term" value="P:nucleotide catabolic process"/>
    <property type="evidence" value="ECO:0007669"/>
    <property type="project" value="InterPro"/>
</dbReference>
<reference evidence="6 7" key="1">
    <citation type="submission" date="2019-01" db="EMBL/GenBank/DDBJ databases">
        <title>Geovibrio thiophilus DSM 11263, complete genome.</title>
        <authorList>
            <person name="Spring S."/>
            <person name="Bunk B."/>
            <person name="Sproer C."/>
        </authorList>
    </citation>
    <scope>NUCLEOTIDE SEQUENCE [LARGE SCALE GENOMIC DNA]</scope>
    <source>
        <strain evidence="6 7">DSM 11263</strain>
    </source>
</reference>
<dbReference type="InterPro" id="IPR004843">
    <property type="entry name" value="Calcineurin-like_PHP"/>
</dbReference>
<dbReference type="CDD" id="cd07409">
    <property type="entry name" value="MPP_CD73_N"/>
    <property type="match status" value="1"/>
</dbReference>
<comment type="similarity">
    <text evidence="1 3">Belongs to the 5'-nucleotidase family.</text>
</comment>
<dbReference type="InterPro" id="IPR008334">
    <property type="entry name" value="5'-Nucleotdase_C"/>
</dbReference>
<gene>
    <name evidence="6" type="primary">nadN</name>
    <name evidence="6" type="ORF">EP073_07825</name>
</gene>
<feature type="domain" description="Calcineurin-like phosphoesterase" evidence="4">
    <location>
        <begin position="46"/>
        <end position="261"/>
    </location>
</feature>
<evidence type="ECO:0000256" key="2">
    <source>
        <dbReference type="ARBA" id="ARBA00022729"/>
    </source>
</evidence>
<evidence type="ECO:0000259" key="4">
    <source>
        <dbReference type="Pfam" id="PF00149"/>
    </source>
</evidence>
<dbReference type="Gene3D" id="3.90.780.10">
    <property type="entry name" value="5'-Nucleotidase, C-terminal domain"/>
    <property type="match status" value="1"/>
</dbReference>
<name>A0A3R6AY95_9BACT</name>
<feature type="signal peptide" evidence="3">
    <location>
        <begin position="1"/>
        <end position="25"/>
    </location>
</feature>
<feature type="domain" description="5'-Nucleotidase C-terminal" evidence="5">
    <location>
        <begin position="414"/>
        <end position="555"/>
    </location>
</feature>
<evidence type="ECO:0000256" key="1">
    <source>
        <dbReference type="ARBA" id="ARBA00006654"/>
    </source>
</evidence>
<keyword evidence="2 3" id="KW-0732">Signal</keyword>
<dbReference type="RefSeq" id="WP_128466597.1">
    <property type="nucleotide sequence ID" value="NZ_CP035108.1"/>
</dbReference>
<proteinExistence type="inferred from homology"/>
<evidence type="ECO:0000313" key="7">
    <source>
        <dbReference type="Proteomes" id="UP000287502"/>
    </source>
</evidence>
<dbReference type="KEGG" id="gtl:EP073_07825"/>
<dbReference type="SUPFAM" id="SSF55816">
    <property type="entry name" value="5'-nucleotidase (syn. UDP-sugar hydrolase), C-terminal domain"/>
    <property type="match status" value="1"/>
</dbReference>
<feature type="chain" id="PRO_5018380482" evidence="3">
    <location>
        <begin position="26"/>
        <end position="607"/>
    </location>
</feature>
<dbReference type="Gene3D" id="3.60.21.10">
    <property type="match status" value="1"/>
</dbReference>
<dbReference type="NCBIfam" id="TIGR01530">
    <property type="entry name" value="nadN"/>
    <property type="match status" value="1"/>
</dbReference>
<dbReference type="PANTHER" id="PTHR11575">
    <property type="entry name" value="5'-NUCLEOTIDASE-RELATED"/>
    <property type="match status" value="1"/>
</dbReference>
<dbReference type="PROSITE" id="PS51257">
    <property type="entry name" value="PROKAR_LIPOPROTEIN"/>
    <property type="match status" value="1"/>
</dbReference>
<keyword evidence="3" id="KW-0547">Nucleotide-binding</keyword>
<dbReference type="InterPro" id="IPR006420">
    <property type="entry name" value="NadN"/>
</dbReference>
<keyword evidence="7" id="KW-1185">Reference proteome</keyword>
<dbReference type="InterPro" id="IPR036907">
    <property type="entry name" value="5'-Nucleotdase_C_sf"/>
</dbReference>
<dbReference type="GO" id="GO:0008253">
    <property type="term" value="F:5'-nucleotidase activity"/>
    <property type="evidence" value="ECO:0007669"/>
    <property type="project" value="InterPro"/>
</dbReference>
<dbReference type="GO" id="GO:0000166">
    <property type="term" value="F:nucleotide binding"/>
    <property type="evidence" value="ECO:0007669"/>
    <property type="project" value="UniProtKB-KW"/>
</dbReference>
<dbReference type="OrthoDB" id="9803927at2"/>
<dbReference type="PRINTS" id="PR01607">
    <property type="entry name" value="APYRASEFAMLY"/>
</dbReference>
<dbReference type="Pfam" id="PF00149">
    <property type="entry name" value="Metallophos"/>
    <property type="match status" value="1"/>
</dbReference>
<dbReference type="Pfam" id="PF02872">
    <property type="entry name" value="5_nucleotid_C"/>
    <property type="match status" value="1"/>
</dbReference>
<dbReference type="EMBL" id="CP035108">
    <property type="protein sequence ID" value="QAR33311.1"/>
    <property type="molecule type" value="Genomic_DNA"/>
</dbReference>
<dbReference type="InterPro" id="IPR006179">
    <property type="entry name" value="5_nucleotidase/apyrase"/>
</dbReference>
<sequence length="607" mass="65282">MRKWFSSRLKVFFFTLAVLSFVIQGCGGDSSSDSSAGKEHKAVSVKIIHINDHHSHLDQESTTLTIAGSEVEIELGGFARVVSKIKSLSAETPNNIILHAGDAISGTLYYTLFKGAADAAAMNLVNFDAMAVGNHEFDNGDQTLKDFIDLLDFPVISANVKPASGSTLDGSIAPYIIKEINGEKIGIIGLTIKDKTEQSSSPSDNITFIEEKTAVEDTVEDLEELGVNKIILLSHYGYDNVRDLAREVRGIDVIVDGDSHTLLGDFDDLGLAASGSYPTMEASLTGEPVCIVQAWQYSYVVGDLDVAMDKDGRVTSCLGNPVLLVGDILSVSSPTSLFAAAAADNQTIIDAINANPNIEIVDEDTAVTAVISEYSEEVQEMKAMVIGKAGEDLLHNRIPGVTYSGVNLPLGSDIAPIVAKGFLELALRADVCIQNAGGVRISIEGDTDISYDTAYTLLPFANTLFEIEMYGSEIKSVLEDAVDFAVVGASSGAFPYSYGLRYDVNAGNEFGNRILNLEVRDRATDTWSLINENEMYVVVTNSFTASGQDGYTTFKTVQDQRGLGVDTFLDYAMSFVNYVEMETAAGNDIMKLPASEHPIKSYTPAVD</sequence>
<dbReference type="SUPFAM" id="SSF56300">
    <property type="entry name" value="Metallo-dependent phosphatases"/>
    <property type="match status" value="1"/>
</dbReference>
<dbReference type="PROSITE" id="PS00785">
    <property type="entry name" value="5_NUCLEOTIDASE_1"/>
    <property type="match status" value="1"/>
</dbReference>
<dbReference type="GO" id="GO:0046872">
    <property type="term" value="F:metal ion binding"/>
    <property type="evidence" value="ECO:0007669"/>
    <property type="project" value="InterPro"/>
</dbReference>
<keyword evidence="3" id="KW-0378">Hydrolase</keyword>
<dbReference type="GO" id="GO:0030288">
    <property type="term" value="C:outer membrane-bounded periplasmic space"/>
    <property type="evidence" value="ECO:0007669"/>
    <property type="project" value="TreeGrafter"/>
</dbReference>
<dbReference type="Proteomes" id="UP000287502">
    <property type="component" value="Chromosome"/>
</dbReference>
<evidence type="ECO:0000313" key="6">
    <source>
        <dbReference type="EMBL" id="QAR33311.1"/>
    </source>
</evidence>
<dbReference type="InterPro" id="IPR029052">
    <property type="entry name" value="Metallo-depent_PP-like"/>
</dbReference>
<dbReference type="AlphaFoldDB" id="A0A3R6AY95"/>